<feature type="transmembrane region" description="Helical" evidence="1">
    <location>
        <begin position="33"/>
        <end position="53"/>
    </location>
</feature>
<keyword evidence="1" id="KW-0812">Transmembrane</keyword>
<proteinExistence type="predicted"/>
<evidence type="ECO:0000313" key="2">
    <source>
        <dbReference type="EMBL" id="CAH9061159.1"/>
    </source>
</evidence>
<dbReference type="EMBL" id="CAMAPD010000011">
    <property type="protein sequence ID" value="CAH9061159.1"/>
    <property type="molecule type" value="Genomic_DNA"/>
</dbReference>
<organism evidence="2 3">
    <name type="scientific">Pseudoalteromonas holothuriae</name>
    <dbReference type="NCBI Taxonomy" id="2963714"/>
    <lineage>
        <taxon>Bacteria</taxon>
        <taxon>Pseudomonadati</taxon>
        <taxon>Pseudomonadota</taxon>
        <taxon>Gammaproteobacteria</taxon>
        <taxon>Alteromonadales</taxon>
        <taxon>Pseudoalteromonadaceae</taxon>
        <taxon>Pseudoalteromonas</taxon>
    </lineage>
</organism>
<sequence>MLYFVLTLVLVAVGGFVFLPRFAKTAERNALGVNFILTLIATLVGVLVAINISEYSAGQAEKKDMIKLLNAAVETVDVSFDYSQALHEHFESLDEQTDITKLYHNNMPPLPSYLDDILVLPIVSKNISTSSLSNVVNLSILARHLVNTAEELPYYVNVLETLKKVLELEVSYQLGQLNEQQLELQSTDLMLNFSKSSGVTYKTNLPE</sequence>
<name>A0ABM9GKZ4_9GAMM</name>
<gene>
    <name evidence="2" type="ORF">PSECIP111951_02429</name>
</gene>
<evidence type="ECO:0008006" key="4">
    <source>
        <dbReference type="Google" id="ProtNLM"/>
    </source>
</evidence>
<dbReference type="Proteomes" id="UP001152485">
    <property type="component" value="Unassembled WGS sequence"/>
</dbReference>
<comment type="caution">
    <text evidence="2">The sequence shown here is derived from an EMBL/GenBank/DDBJ whole genome shotgun (WGS) entry which is preliminary data.</text>
</comment>
<accession>A0ABM9GKZ4</accession>
<keyword evidence="1" id="KW-0472">Membrane</keyword>
<reference evidence="2 3" key="1">
    <citation type="submission" date="2022-07" db="EMBL/GenBank/DDBJ databases">
        <authorList>
            <person name="Criscuolo A."/>
        </authorList>
    </citation>
    <scope>NUCLEOTIDE SEQUENCE [LARGE SCALE GENOMIC DNA]</scope>
    <source>
        <strain evidence="3">CIP 111951</strain>
    </source>
</reference>
<evidence type="ECO:0000313" key="3">
    <source>
        <dbReference type="Proteomes" id="UP001152485"/>
    </source>
</evidence>
<keyword evidence="1" id="KW-1133">Transmembrane helix</keyword>
<evidence type="ECO:0000256" key="1">
    <source>
        <dbReference type="SAM" id="Phobius"/>
    </source>
</evidence>
<protein>
    <recommendedName>
        <fullName evidence="4">DUF4239 domain-containing protein</fullName>
    </recommendedName>
</protein>
<dbReference type="RefSeq" id="WP_261593646.1">
    <property type="nucleotide sequence ID" value="NZ_CAMAPD010000011.1"/>
</dbReference>